<feature type="region of interest" description="Disordered" evidence="1">
    <location>
        <begin position="1"/>
        <end position="45"/>
    </location>
</feature>
<dbReference type="AlphaFoldDB" id="A0A1G8E0N3"/>
<keyword evidence="4" id="KW-1185">Reference proteome</keyword>
<evidence type="ECO:0000256" key="1">
    <source>
        <dbReference type="SAM" id="MobiDB-lite"/>
    </source>
</evidence>
<feature type="transmembrane region" description="Helical" evidence="2">
    <location>
        <begin position="93"/>
        <end position="115"/>
    </location>
</feature>
<dbReference type="EMBL" id="FNCN01000019">
    <property type="protein sequence ID" value="SDH63415.1"/>
    <property type="molecule type" value="Genomic_DNA"/>
</dbReference>
<keyword evidence="2" id="KW-0472">Membrane</keyword>
<feature type="transmembrane region" description="Helical" evidence="2">
    <location>
        <begin position="161"/>
        <end position="185"/>
    </location>
</feature>
<feature type="transmembrane region" description="Helical" evidence="2">
    <location>
        <begin position="135"/>
        <end position="155"/>
    </location>
</feature>
<feature type="transmembrane region" description="Helical" evidence="2">
    <location>
        <begin position="68"/>
        <end position="87"/>
    </location>
</feature>
<dbReference type="Proteomes" id="UP000198923">
    <property type="component" value="Unassembled WGS sequence"/>
</dbReference>
<evidence type="ECO:0000313" key="4">
    <source>
        <dbReference type="Proteomes" id="UP000198923"/>
    </source>
</evidence>
<name>A0A1G8E0N3_9ACTN</name>
<evidence type="ECO:0000256" key="2">
    <source>
        <dbReference type="SAM" id="Phobius"/>
    </source>
</evidence>
<dbReference type="RefSeq" id="WP_093171996.1">
    <property type="nucleotide sequence ID" value="NZ_FNCN01000019.1"/>
</dbReference>
<evidence type="ECO:0000313" key="3">
    <source>
        <dbReference type="EMBL" id="SDH63415.1"/>
    </source>
</evidence>
<proteinExistence type="predicted"/>
<organism evidence="3 4">
    <name type="scientific">Sinosporangium album</name>
    <dbReference type="NCBI Taxonomy" id="504805"/>
    <lineage>
        <taxon>Bacteria</taxon>
        <taxon>Bacillati</taxon>
        <taxon>Actinomycetota</taxon>
        <taxon>Actinomycetes</taxon>
        <taxon>Streptosporangiales</taxon>
        <taxon>Streptosporangiaceae</taxon>
        <taxon>Sinosporangium</taxon>
    </lineage>
</organism>
<dbReference type="InterPro" id="IPR046291">
    <property type="entry name" value="DUF6328"/>
</dbReference>
<sequence length="195" mass="21228">MAQSTRIRLPSKQVTPAQAFQPSKSEIDTVEASAPASPSAPTQESSAQALNRGYAELLQEVRIGQTSVQALAGFLMALAFMPRFATITPTQRIIYVAALVTTMIAAALLTAPAPFHRIVYGRQLKKKLVKLASRLTLVGLVMLMVALGCALMLVLDVMGMTAAPYIVIVALFGFLVVWFVLPLWLRVRHGYRDET</sequence>
<dbReference type="STRING" id="504805.SAMN05421505_11967"/>
<evidence type="ECO:0008006" key="5">
    <source>
        <dbReference type="Google" id="ProtNLM"/>
    </source>
</evidence>
<reference evidence="3 4" key="1">
    <citation type="submission" date="2016-10" db="EMBL/GenBank/DDBJ databases">
        <authorList>
            <person name="de Groot N.N."/>
        </authorList>
    </citation>
    <scope>NUCLEOTIDE SEQUENCE [LARGE SCALE GENOMIC DNA]</scope>
    <source>
        <strain evidence="3 4">CPCC 201354</strain>
    </source>
</reference>
<keyword evidence="2" id="KW-1133">Transmembrane helix</keyword>
<accession>A0A1G8E0N3</accession>
<dbReference type="Pfam" id="PF19853">
    <property type="entry name" value="DUF6328"/>
    <property type="match status" value="1"/>
</dbReference>
<feature type="compositionally biased region" description="Low complexity" evidence="1">
    <location>
        <begin position="31"/>
        <end position="45"/>
    </location>
</feature>
<protein>
    <recommendedName>
        <fullName evidence="5">Sodium:proton antiporter</fullName>
    </recommendedName>
</protein>
<gene>
    <name evidence="3" type="ORF">SAMN05421505_11967</name>
</gene>
<feature type="compositionally biased region" description="Polar residues" evidence="1">
    <location>
        <begin position="1"/>
        <end position="24"/>
    </location>
</feature>
<dbReference type="OrthoDB" id="3625784at2"/>
<keyword evidence="2" id="KW-0812">Transmembrane</keyword>